<reference evidence="3" key="2">
    <citation type="submission" date="2020-10" db="UniProtKB">
        <authorList>
            <consortium name="WormBaseParasite"/>
        </authorList>
    </citation>
    <scope>IDENTIFICATION</scope>
</reference>
<evidence type="ECO:0000313" key="3">
    <source>
        <dbReference type="WBParaSite" id="Pan_g234.t1"/>
    </source>
</evidence>
<protein>
    <submittedName>
        <fullName evidence="3">Ovule protein</fullName>
    </submittedName>
</protein>
<proteinExistence type="predicted"/>
<name>A0A7E4VQH6_PANRE</name>
<evidence type="ECO:0000313" key="2">
    <source>
        <dbReference type="Proteomes" id="UP000492821"/>
    </source>
</evidence>
<sequence length="173" mass="19917">MTFASVLNNANILQATSSFHYGLLLIKKRKNNKTVVDLTEAIQRNRNKTSKPMADQKKSKKEATNQHKNIINLAEATYREENNKERPIAHDKDEKEVTSQTRENQLDLTKPKYLLDATQKTTIKHDSTHHVKVLTFWTPLLAQIRIPTALFATWNTDLSQKRCPECCYFGAMC</sequence>
<feature type="region of interest" description="Disordered" evidence="1">
    <location>
        <begin position="42"/>
        <end position="103"/>
    </location>
</feature>
<evidence type="ECO:0000256" key="1">
    <source>
        <dbReference type="SAM" id="MobiDB-lite"/>
    </source>
</evidence>
<keyword evidence="2" id="KW-1185">Reference proteome</keyword>
<feature type="compositionally biased region" description="Basic and acidic residues" evidence="1">
    <location>
        <begin position="54"/>
        <end position="65"/>
    </location>
</feature>
<organism evidence="2 3">
    <name type="scientific">Panagrellus redivivus</name>
    <name type="common">Microworm</name>
    <dbReference type="NCBI Taxonomy" id="6233"/>
    <lineage>
        <taxon>Eukaryota</taxon>
        <taxon>Metazoa</taxon>
        <taxon>Ecdysozoa</taxon>
        <taxon>Nematoda</taxon>
        <taxon>Chromadorea</taxon>
        <taxon>Rhabditida</taxon>
        <taxon>Tylenchina</taxon>
        <taxon>Panagrolaimomorpha</taxon>
        <taxon>Panagrolaimoidea</taxon>
        <taxon>Panagrolaimidae</taxon>
        <taxon>Panagrellus</taxon>
    </lineage>
</organism>
<reference evidence="2" key="1">
    <citation type="journal article" date="2013" name="Genetics">
        <title>The draft genome and transcriptome of Panagrellus redivivus are shaped by the harsh demands of a free-living lifestyle.</title>
        <authorList>
            <person name="Srinivasan J."/>
            <person name="Dillman A.R."/>
            <person name="Macchietto M.G."/>
            <person name="Heikkinen L."/>
            <person name="Lakso M."/>
            <person name="Fracchia K.M."/>
            <person name="Antoshechkin I."/>
            <person name="Mortazavi A."/>
            <person name="Wong G."/>
            <person name="Sternberg P.W."/>
        </authorList>
    </citation>
    <scope>NUCLEOTIDE SEQUENCE [LARGE SCALE GENOMIC DNA]</scope>
    <source>
        <strain evidence="2">MT8872</strain>
    </source>
</reference>
<dbReference type="AlphaFoldDB" id="A0A7E4VQH6"/>
<dbReference type="WBParaSite" id="Pan_g234.t1">
    <property type="protein sequence ID" value="Pan_g234.t1"/>
    <property type="gene ID" value="Pan_g234"/>
</dbReference>
<dbReference type="Proteomes" id="UP000492821">
    <property type="component" value="Unassembled WGS sequence"/>
</dbReference>
<accession>A0A7E4VQH6</accession>
<feature type="compositionally biased region" description="Basic and acidic residues" evidence="1">
    <location>
        <begin position="77"/>
        <end position="97"/>
    </location>
</feature>